<evidence type="ECO:0000313" key="2">
    <source>
        <dbReference type="EMBL" id="MEA5445075.1"/>
    </source>
</evidence>
<dbReference type="AlphaFoldDB" id="A0AAP6JDN9"/>
<dbReference type="RefSeq" id="WP_346050706.1">
    <property type="nucleotide sequence ID" value="NZ_JAYGII010000006.1"/>
</dbReference>
<dbReference type="EMBL" id="JAYGII010000006">
    <property type="protein sequence ID" value="MEA5445075.1"/>
    <property type="molecule type" value="Genomic_DNA"/>
</dbReference>
<proteinExistence type="predicted"/>
<dbReference type="Proteomes" id="UP001302316">
    <property type="component" value="Unassembled WGS sequence"/>
</dbReference>
<reference evidence="2 3" key="1">
    <citation type="submission" date="2023-12" db="EMBL/GenBank/DDBJ databases">
        <title>Whole-genome sequencing of halo(alkali)philic microorganisms from hypersaline lakes.</title>
        <authorList>
            <person name="Sorokin D.Y."/>
            <person name="Merkel A.Y."/>
            <person name="Messina E."/>
            <person name="Yakimov M."/>
        </authorList>
    </citation>
    <scope>NUCLEOTIDE SEQUENCE [LARGE SCALE GENOMIC DNA]</scope>
    <source>
        <strain evidence="2 3">AB-CW1</strain>
    </source>
</reference>
<dbReference type="InterPro" id="IPR038144">
    <property type="entry name" value="IPI"/>
</dbReference>
<gene>
    <name evidence="2" type="ORF">VCB98_04480</name>
</gene>
<name>A0AAP6JDN9_9GAMM</name>
<evidence type="ECO:0000259" key="1">
    <source>
        <dbReference type="Pfam" id="PF12690"/>
    </source>
</evidence>
<dbReference type="Pfam" id="PF12690">
    <property type="entry name" value="BsuPI"/>
    <property type="match status" value="1"/>
</dbReference>
<feature type="domain" description="Intracellular proteinase inhibitor BsuPI" evidence="1">
    <location>
        <begin position="55"/>
        <end position="150"/>
    </location>
</feature>
<sequence>MQYPRSLILLISLLALGLGGCDDDDNDAGSEGPRFVTEVHVENTAGERVDSLPIGQDAVVVLTVRNRSTEAQSLTSSDARTRDFVVLDDAEEAVRVWSTRHGFDQAVREVEFEPLETRRFDMEWEGLLDDDGQPLPVGQYEIQGWLSVEEEDGIDDLSPGQFRSTLQPFAIEG</sequence>
<dbReference type="Gene3D" id="2.60.40.2360">
    <property type="entry name" value="Intracellular proteinase inhibitor BsuPI"/>
    <property type="match status" value="1"/>
</dbReference>
<dbReference type="InterPro" id="IPR020481">
    <property type="entry name" value="Intracell_prot_inh_BsuPI"/>
</dbReference>
<keyword evidence="3" id="KW-1185">Reference proteome</keyword>
<accession>A0AAP6JDN9</accession>
<protein>
    <recommendedName>
        <fullName evidence="1">Intracellular proteinase inhibitor BsuPI domain-containing protein</fullName>
    </recommendedName>
</protein>
<dbReference type="PROSITE" id="PS51257">
    <property type="entry name" value="PROKAR_LIPOPROTEIN"/>
    <property type="match status" value="1"/>
</dbReference>
<evidence type="ECO:0000313" key="3">
    <source>
        <dbReference type="Proteomes" id="UP001302316"/>
    </source>
</evidence>
<organism evidence="2 3">
    <name type="scientific">Natronospira elongata</name>
    <dbReference type="NCBI Taxonomy" id="3110268"/>
    <lineage>
        <taxon>Bacteria</taxon>
        <taxon>Pseudomonadati</taxon>
        <taxon>Pseudomonadota</taxon>
        <taxon>Gammaproteobacteria</taxon>
        <taxon>Natronospirales</taxon>
        <taxon>Natronospiraceae</taxon>
        <taxon>Natronospira</taxon>
    </lineage>
</organism>
<comment type="caution">
    <text evidence="2">The sequence shown here is derived from an EMBL/GenBank/DDBJ whole genome shotgun (WGS) entry which is preliminary data.</text>
</comment>